<dbReference type="Proteomes" id="UP001332243">
    <property type="component" value="Unassembled WGS sequence"/>
</dbReference>
<dbReference type="InterPro" id="IPR044742">
    <property type="entry name" value="DEAD/DEAH_RhlB"/>
</dbReference>
<dbReference type="Gene3D" id="3.30.70.330">
    <property type="match status" value="1"/>
</dbReference>
<organism evidence="14 15">
    <name type="scientific">Plantactinospora sonchi</name>
    <dbReference type="NCBI Taxonomy" id="1544735"/>
    <lineage>
        <taxon>Bacteria</taxon>
        <taxon>Bacillati</taxon>
        <taxon>Actinomycetota</taxon>
        <taxon>Actinomycetes</taxon>
        <taxon>Micromonosporales</taxon>
        <taxon>Micromonosporaceae</taxon>
        <taxon>Plantactinospora</taxon>
    </lineage>
</organism>
<keyword evidence="6" id="KW-0346">Stress response</keyword>
<dbReference type="Pfam" id="PF25399">
    <property type="entry name" value="DeaD_dimer"/>
    <property type="match status" value="1"/>
</dbReference>
<comment type="caution">
    <text evidence="14">The sequence shown here is derived from an EMBL/GenBank/DDBJ whole genome shotgun (WGS) entry which is preliminary data.</text>
</comment>
<protein>
    <submittedName>
        <fullName evidence="14">DEAD/DEAH box helicase</fullName>
        <ecNumber evidence="14">3.6.4.-</ecNumber>
    </submittedName>
</protein>
<feature type="domain" description="DEAD-box RNA helicase Q" evidence="13">
    <location>
        <begin position="24"/>
        <end position="52"/>
    </location>
</feature>
<keyword evidence="15" id="KW-1185">Reference proteome</keyword>
<dbReference type="InterPro" id="IPR014001">
    <property type="entry name" value="Helicase_ATP-bd"/>
</dbReference>
<evidence type="ECO:0000256" key="6">
    <source>
        <dbReference type="ARBA" id="ARBA00023016"/>
    </source>
</evidence>
<dbReference type="CDD" id="cd12252">
    <property type="entry name" value="RRM_DbpA"/>
    <property type="match status" value="1"/>
</dbReference>
<keyword evidence="3 9" id="KW-0378">Hydrolase</keyword>
<dbReference type="InterPro" id="IPR005580">
    <property type="entry name" value="DbpA/CsdA_RNA-bd_dom"/>
</dbReference>
<dbReference type="PROSITE" id="PS51194">
    <property type="entry name" value="HELICASE_CTER"/>
    <property type="match status" value="1"/>
</dbReference>
<dbReference type="InterPro" id="IPR014014">
    <property type="entry name" value="RNA_helicase_DEAD_Q_motif"/>
</dbReference>
<dbReference type="RefSeq" id="WP_331217312.1">
    <property type="nucleotide sequence ID" value="NZ_JAZGQK010000027.1"/>
</dbReference>
<feature type="domain" description="Helicase ATP-binding" evidence="11">
    <location>
        <begin position="55"/>
        <end position="226"/>
    </location>
</feature>
<dbReference type="PROSITE" id="PS51195">
    <property type="entry name" value="Q_MOTIF"/>
    <property type="match status" value="1"/>
</dbReference>
<dbReference type="CDD" id="cd00268">
    <property type="entry name" value="DEADc"/>
    <property type="match status" value="1"/>
</dbReference>
<dbReference type="PANTHER" id="PTHR47959">
    <property type="entry name" value="ATP-DEPENDENT RNA HELICASE RHLE-RELATED"/>
    <property type="match status" value="1"/>
</dbReference>
<evidence type="ECO:0000256" key="10">
    <source>
        <dbReference type="SAM" id="MobiDB-lite"/>
    </source>
</evidence>
<keyword evidence="1" id="KW-0963">Cytoplasm</keyword>
<evidence type="ECO:0000256" key="1">
    <source>
        <dbReference type="ARBA" id="ARBA00022490"/>
    </source>
</evidence>
<dbReference type="InterPro" id="IPR050079">
    <property type="entry name" value="DEAD_box_RNA_helicase"/>
</dbReference>
<evidence type="ECO:0000256" key="3">
    <source>
        <dbReference type="ARBA" id="ARBA00022801"/>
    </source>
</evidence>
<dbReference type="SMART" id="SM00490">
    <property type="entry name" value="HELICc"/>
    <property type="match status" value="1"/>
</dbReference>
<evidence type="ECO:0000259" key="11">
    <source>
        <dbReference type="PROSITE" id="PS51192"/>
    </source>
</evidence>
<dbReference type="InterPro" id="IPR027417">
    <property type="entry name" value="P-loop_NTPase"/>
</dbReference>
<dbReference type="PROSITE" id="PS00039">
    <property type="entry name" value="DEAD_ATP_HELICASE"/>
    <property type="match status" value="1"/>
</dbReference>
<gene>
    <name evidence="14" type="ORF">V1633_28250</name>
</gene>
<dbReference type="PANTHER" id="PTHR47959:SF1">
    <property type="entry name" value="ATP-DEPENDENT RNA HELICASE DBPA"/>
    <property type="match status" value="1"/>
</dbReference>
<dbReference type="InterPro" id="IPR011545">
    <property type="entry name" value="DEAD/DEAH_box_helicase_dom"/>
</dbReference>
<feature type="compositionally biased region" description="Basic and acidic residues" evidence="10">
    <location>
        <begin position="467"/>
        <end position="490"/>
    </location>
</feature>
<dbReference type="InterPro" id="IPR000629">
    <property type="entry name" value="RNA-helicase_DEAD-box_CS"/>
</dbReference>
<evidence type="ECO:0000256" key="2">
    <source>
        <dbReference type="ARBA" id="ARBA00022741"/>
    </source>
</evidence>
<evidence type="ECO:0000313" key="14">
    <source>
        <dbReference type="EMBL" id="MEE6262381.1"/>
    </source>
</evidence>
<dbReference type="Pfam" id="PF00270">
    <property type="entry name" value="DEAD"/>
    <property type="match status" value="1"/>
</dbReference>
<evidence type="ECO:0000256" key="4">
    <source>
        <dbReference type="ARBA" id="ARBA00022806"/>
    </source>
</evidence>
<dbReference type="GO" id="GO:0004386">
    <property type="term" value="F:helicase activity"/>
    <property type="evidence" value="ECO:0007669"/>
    <property type="project" value="UniProtKB-KW"/>
</dbReference>
<dbReference type="InterPro" id="IPR012677">
    <property type="entry name" value="Nucleotide-bd_a/b_plait_sf"/>
</dbReference>
<evidence type="ECO:0000259" key="12">
    <source>
        <dbReference type="PROSITE" id="PS51194"/>
    </source>
</evidence>
<dbReference type="EMBL" id="JAZGQK010000027">
    <property type="protein sequence ID" value="MEE6262381.1"/>
    <property type="molecule type" value="Genomic_DNA"/>
</dbReference>
<dbReference type="SUPFAM" id="SSF52540">
    <property type="entry name" value="P-loop containing nucleoside triphosphate hydrolases"/>
    <property type="match status" value="1"/>
</dbReference>
<feature type="short sequence motif" description="Q motif" evidence="8">
    <location>
        <begin position="24"/>
        <end position="52"/>
    </location>
</feature>
<keyword evidence="2 9" id="KW-0547">Nucleotide-binding</keyword>
<evidence type="ECO:0000256" key="8">
    <source>
        <dbReference type="PROSITE-ProRule" id="PRU00552"/>
    </source>
</evidence>
<dbReference type="Gene3D" id="3.40.50.300">
    <property type="entry name" value="P-loop containing nucleotide triphosphate hydrolases"/>
    <property type="match status" value="2"/>
</dbReference>
<dbReference type="Pfam" id="PF00271">
    <property type="entry name" value="Helicase_C"/>
    <property type="match status" value="1"/>
</dbReference>
<comment type="similarity">
    <text evidence="7 9">Belongs to the DEAD box helicase family.</text>
</comment>
<dbReference type="EC" id="3.6.4.-" evidence="14"/>
<reference evidence="14 15" key="1">
    <citation type="submission" date="2024-01" db="EMBL/GenBank/DDBJ databases">
        <title>Genome insights into Plantactinospora sonchi sp. nov.</title>
        <authorList>
            <person name="Wang L."/>
        </authorList>
    </citation>
    <scope>NUCLEOTIDE SEQUENCE [LARGE SCALE GENOMIC DNA]</scope>
    <source>
        <strain evidence="14 15">NEAU-QY2</strain>
    </source>
</reference>
<evidence type="ECO:0000256" key="9">
    <source>
        <dbReference type="RuleBase" id="RU000492"/>
    </source>
</evidence>
<dbReference type="CDD" id="cd18787">
    <property type="entry name" value="SF2_C_DEAD"/>
    <property type="match status" value="1"/>
</dbReference>
<dbReference type="InterPro" id="IPR057325">
    <property type="entry name" value="DeaD_dimer"/>
</dbReference>
<feature type="region of interest" description="Disordered" evidence="10">
    <location>
        <begin position="1"/>
        <end position="28"/>
    </location>
</feature>
<dbReference type="SMART" id="SM00487">
    <property type="entry name" value="DEXDc"/>
    <property type="match status" value="1"/>
</dbReference>
<feature type="compositionally biased region" description="Pro residues" evidence="10">
    <location>
        <begin position="8"/>
        <end position="17"/>
    </location>
</feature>
<dbReference type="InterPro" id="IPR001650">
    <property type="entry name" value="Helicase_C-like"/>
</dbReference>
<accession>A0ABU7S0W2</accession>
<dbReference type="PROSITE" id="PS51192">
    <property type="entry name" value="HELICASE_ATP_BIND_1"/>
    <property type="match status" value="1"/>
</dbReference>
<keyword evidence="5 9" id="KW-0067">ATP-binding</keyword>
<evidence type="ECO:0000313" key="15">
    <source>
        <dbReference type="Proteomes" id="UP001332243"/>
    </source>
</evidence>
<keyword evidence="4 9" id="KW-0347">Helicase</keyword>
<proteinExistence type="inferred from homology"/>
<name>A0ABU7S0W2_9ACTN</name>
<feature type="domain" description="Helicase C-terminal" evidence="12">
    <location>
        <begin position="256"/>
        <end position="401"/>
    </location>
</feature>
<evidence type="ECO:0000256" key="7">
    <source>
        <dbReference type="ARBA" id="ARBA00038437"/>
    </source>
</evidence>
<dbReference type="Pfam" id="PF03880">
    <property type="entry name" value="DbpA"/>
    <property type="match status" value="1"/>
</dbReference>
<feature type="region of interest" description="Disordered" evidence="10">
    <location>
        <begin position="451"/>
        <end position="498"/>
    </location>
</feature>
<evidence type="ECO:0000259" key="13">
    <source>
        <dbReference type="PROSITE" id="PS51195"/>
    </source>
</evidence>
<dbReference type="GO" id="GO:0016787">
    <property type="term" value="F:hydrolase activity"/>
    <property type="evidence" value="ECO:0007669"/>
    <property type="project" value="UniProtKB-KW"/>
</dbReference>
<evidence type="ECO:0000256" key="5">
    <source>
        <dbReference type="ARBA" id="ARBA00022840"/>
    </source>
</evidence>
<sequence>MSSDNAPAAPPVDPTPNDPDDGPGTFADLGLRTELLEALTALGYEEPTAIQREAIPPLLAGRDLLGQAATGTGKTAAFALPLLQRMPADRSGDPLALILVPTRELAVQVSEAIHRYGRDLGIRVLPIYGGQPIARQLRVLDGGVDVVVATPGRALDHIARGTLRLGQLGTVVLDEADEMLDMGFAEDIEAILQHVPEQRQTVLFSATMPSRIDGLARQHLREPVRIEIARQPTPSGAGPLVRQIAYVVARAHKAAALGRVLDVESPTAAIVFCRSREEVDRLTETMNGRGYRAEALHGGMTQEQRDRVMGRLRAGTADLLVATDVAARGLDIEQLTHVVNYDVPSAPESYVHRIGRVGRAGRQGVAITLAEPREHRMLKTIERTTGQRISIDKVPTVADLRTRRLEMTRAALHESLLEDNLDPYRVIVETLTDEFDVMEVALAAVKLAHETTGGSVDEEDIPQIGFRVERDGRPRRDGGGRDGGRDDRRGGRPRPGGMTCLFIGVGRRAGIRPQDLVGAITGETRVSGREIGAIEIADRFSLVEVPNAAAAEVIAKLRQSTIKGRRATVRRDREDGRDQ</sequence>